<dbReference type="Pfam" id="PF05157">
    <property type="entry name" value="MshEN"/>
    <property type="match status" value="1"/>
</dbReference>
<evidence type="ECO:0000313" key="6">
    <source>
        <dbReference type="EMBL" id="GAP36200.1"/>
    </source>
</evidence>
<feature type="compositionally biased region" description="Pro residues" evidence="4">
    <location>
        <begin position="7"/>
        <end position="19"/>
    </location>
</feature>
<protein>
    <submittedName>
        <fullName evidence="6">ATPase PilB</fullName>
    </submittedName>
</protein>
<dbReference type="InterPro" id="IPR007831">
    <property type="entry name" value="T2SS_GspE_N"/>
</dbReference>
<reference evidence="6 7" key="2">
    <citation type="journal article" date="2016" name="Science">
        <title>A bacterium that degrades and assimilates poly(ethylene terephthalate).</title>
        <authorList>
            <person name="Yoshida S."/>
            <person name="Hiraga K."/>
            <person name="Takehana T."/>
            <person name="Taniguchi I."/>
            <person name="Yamaji H."/>
            <person name="Maeda Y."/>
            <person name="Toyohara K."/>
            <person name="Miyamoto K."/>
            <person name="Kimura Y."/>
            <person name="Oda K."/>
        </authorList>
    </citation>
    <scope>NUCLEOTIDE SEQUENCE [LARGE SCALE GENOMIC DNA]</scope>
    <source>
        <strain evidence="7">NBRC 110686 / TISTR 2288 / 201-F6</strain>
    </source>
</reference>
<evidence type="ECO:0000256" key="1">
    <source>
        <dbReference type="ARBA" id="ARBA00006611"/>
    </source>
</evidence>
<dbReference type="InterPro" id="IPR001482">
    <property type="entry name" value="T2SS/T4SS_dom"/>
</dbReference>
<evidence type="ECO:0000259" key="5">
    <source>
        <dbReference type="PROSITE" id="PS00662"/>
    </source>
</evidence>
<sequence>MARSPSSSPPLAAPRPAPARAPAAPATPATAPATAPSLALAAQGESSAHGAIATLDALREHLTRAPARRARRLGEALVDSGLVDAETVAHALERQTRTQPHRLIGQLLVDSEVLTASQLAALLADWLGVPTVDLRGIAPEPEALRRLPRSVALRETLLPLTVHGDALVVAMPNPWDKPLLDELRFICELRIQPAIALPGTLAPSVARAYALTNLQAVVAAAPASGGAGEAEPPSAAAFSMRDVHELAAELSAGEDDSPAAAAAVVSESDNTLVRLINTLISDAIRHRASDVHIETADAPRPTRIRLRIDGELQPFLEVPARYRFALVARLKIMADLDISEHRKPQDGKIDFARFGGPRIELRLVTVPTARGLEDVVLRILSSLKPRPLESIGLTRDNLEGLRALMRKSYGLILVCGPTGCGKTTSLHSVMRDLNTANKKIWTAEDPVEITQEGLRQVQVNPRIGWTFAAAMRTFLRADPDVVMIGEMRDEETARIAIEASLTGHLVLSTLHTNSAPESITRLLEIGLDPFAFSDSLLGILAQRLVRRLCMLCREVHVLDASEATALAEQYLTSGRRPLSEAPALLARWRQQHGNAKGELQLHRAVGCRACDGHGYRERLGLHELMVADDAIRDLVRHQAPAAQMQAAALQAGMSTLRQDGIEKALAGLTDMAEVLGASNS</sequence>
<dbReference type="RefSeq" id="WP_082368261.1">
    <property type="nucleotide sequence ID" value="NZ_BBYR01000032.1"/>
</dbReference>
<feature type="region of interest" description="Disordered" evidence="4">
    <location>
        <begin position="1"/>
        <end position="42"/>
    </location>
</feature>
<dbReference type="Proteomes" id="UP000037660">
    <property type="component" value="Unassembled WGS sequence"/>
</dbReference>
<dbReference type="PANTHER" id="PTHR30258:SF1">
    <property type="entry name" value="PROTEIN TRANSPORT PROTEIN HOFB HOMOLOG"/>
    <property type="match status" value="1"/>
</dbReference>
<dbReference type="Gene3D" id="3.30.300.160">
    <property type="entry name" value="Type II secretion system, protein E, N-terminal domain"/>
    <property type="match status" value="1"/>
</dbReference>
<dbReference type="Gene3D" id="3.40.50.300">
    <property type="entry name" value="P-loop containing nucleotide triphosphate hydrolases"/>
    <property type="match status" value="1"/>
</dbReference>
<evidence type="ECO:0000256" key="2">
    <source>
        <dbReference type="ARBA" id="ARBA00022741"/>
    </source>
</evidence>
<dbReference type="GO" id="GO:0005524">
    <property type="term" value="F:ATP binding"/>
    <property type="evidence" value="ECO:0007669"/>
    <property type="project" value="UniProtKB-KW"/>
</dbReference>
<gene>
    <name evidence="6" type="ORF">ISF6_2040</name>
</gene>
<dbReference type="InterPro" id="IPR037257">
    <property type="entry name" value="T2SS_E_N_sf"/>
</dbReference>
<dbReference type="PANTHER" id="PTHR30258">
    <property type="entry name" value="TYPE II SECRETION SYSTEM PROTEIN GSPE-RELATED"/>
    <property type="match status" value="1"/>
</dbReference>
<dbReference type="SUPFAM" id="SSF52540">
    <property type="entry name" value="P-loop containing nucleoside triphosphate hydrolases"/>
    <property type="match status" value="1"/>
</dbReference>
<feature type="compositionally biased region" description="Low complexity" evidence="4">
    <location>
        <begin position="20"/>
        <end position="42"/>
    </location>
</feature>
<name>A0A0K8P206_PISS1</name>
<dbReference type="PROSITE" id="PS00662">
    <property type="entry name" value="T2SP_E"/>
    <property type="match status" value="1"/>
</dbReference>
<dbReference type="AlphaFoldDB" id="A0A0K8P206"/>
<keyword evidence="3" id="KW-0067">ATP-binding</keyword>
<evidence type="ECO:0000256" key="3">
    <source>
        <dbReference type="ARBA" id="ARBA00022840"/>
    </source>
</evidence>
<dbReference type="STRING" id="1547922.ISF6_2040"/>
<dbReference type="Pfam" id="PF00437">
    <property type="entry name" value="T2SSE"/>
    <property type="match status" value="1"/>
</dbReference>
<dbReference type="Gene3D" id="3.30.450.90">
    <property type="match status" value="1"/>
</dbReference>
<dbReference type="GO" id="GO:0016887">
    <property type="term" value="F:ATP hydrolysis activity"/>
    <property type="evidence" value="ECO:0007669"/>
    <property type="project" value="TreeGrafter"/>
</dbReference>
<evidence type="ECO:0000256" key="4">
    <source>
        <dbReference type="SAM" id="MobiDB-lite"/>
    </source>
</evidence>
<dbReference type="GO" id="GO:0005886">
    <property type="term" value="C:plasma membrane"/>
    <property type="evidence" value="ECO:0007669"/>
    <property type="project" value="TreeGrafter"/>
</dbReference>
<keyword evidence="2" id="KW-0547">Nucleotide-binding</keyword>
<dbReference type="SUPFAM" id="SSF160246">
    <property type="entry name" value="EspE N-terminal domain-like"/>
    <property type="match status" value="1"/>
</dbReference>
<dbReference type="OrthoDB" id="5790493at2"/>
<dbReference type="EMBL" id="BBYR01000032">
    <property type="protein sequence ID" value="GAP36200.1"/>
    <property type="molecule type" value="Genomic_DNA"/>
</dbReference>
<comment type="caution">
    <text evidence="6">The sequence shown here is derived from an EMBL/GenBank/DDBJ whole genome shotgun (WGS) entry which is preliminary data.</text>
</comment>
<organism evidence="6 7">
    <name type="scientific">Piscinibacter sakaiensis</name>
    <name type="common">Ideonella sakaiensis</name>
    <dbReference type="NCBI Taxonomy" id="1547922"/>
    <lineage>
        <taxon>Bacteria</taxon>
        <taxon>Pseudomonadati</taxon>
        <taxon>Pseudomonadota</taxon>
        <taxon>Betaproteobacteria</taxon>
        <taxon>Burkholderiales</taxon>
        <taxon>Sphaerotilaceae</taxon>
        <taxon>Piscinibacter</taxon>
    </lineage>
</organism>
<reference evidence="7" key="1">
    <citation type="submission" date="2015-07" db="EMBL/GenBank/DDBJ databases">
        <title>Discovery of a poly(ethylene terephthalate assimilation.</title>
        <authorList>
            <person name="Yoshida S."/>
            <person name="Hiraga K."/>
            <person name="Takehana T."/>
            <person name="Taniguchi I."/>
            <person name="Yamaji H."/>
            <person name="Maeda Y."/>
            <person name="Toyohara K."/>
            <person name="Miyamoto K."/>
            <person name="Kimura Y."/>
            <person name="Oda K."/>
        </authorList>
    </citation>
    <scope>NUCLEOTIDE SEQUENCE [LARGE SCALE GENOMIC DNA]</scope>
    <source>
        <strain evidence="7">NBRC 110686 / TISTR 2288 / 201-F6</strain>
    </source>
</reference>
<evidence type="ECO:0000313" key="7">
    <source>
        <dbReference type="Proteomes" id="UP000037660"/>
    </source>
</evidence>
<dbReference type="CDD" id="cd01129">
    <property type="entry name" value="PulE-GspE-like"/>
    <property type="match status" value="1"/>
</dbReference>
<proteinExistence type="inferred from homology"/>
<accession>A0A0K8P206</accession>
<feature type="domain" description="Bacterial type II secretion system protein E" evidence="5">
    <location>
        <begin position="475"/>
        <end position="489"/>
    </location>
</feature>
<dbReference type="InterPro" id="IPR027417">
    <property type="entry name" value="P-loop_NTPase"/>
</dbReference>
<comment type="similarity">
    <text evidence="1">Belongs to the GSP E family.</text>
</comment>
<keyword evidence="7" id="KW-1185">Reference proteome</keyword>